<protein>
    <submittedName>
        <fullName evidence="8">Dihydroorotate dehydrogenase-like protein</fullName>
    </submittedName>
</protein>
<feature type="domain" description="Dihydroorotate dehydrogenase catalytic" evidence="7">
    <location>
        <begin position="82"/>
        <end position="282"/>
    </location>
</feature>
<evidence type="ECO:0000256" key="4">
    <source>
        <dbReference type="ARBA" id="ARBA00022643"/>
    </source>
</evidence>
<keyword evidence="9" id="KW-1185">Reference proteome</keyword>
<dbReference type="NCBIfam" id="NF005741">
    <property type="entry name" value="PRK07565.1"/>
    <property type="match status" value="1"/>
</dbReference>
<evidence type="ECO:0000313" key="8">
    <source>
        <dbReference type="EMBL" id="NDV62152.1"/>
    </source>
</evidence>
<dbReference type="SUPFAM" id="SSF51395">
    <property type="entry name" value="FMN-linked oxidoreductases"/>
    <property type="match status" value="1"/>
</dbReference>
<dbReference type="EMBL" id="JAAGNX010000002">
    <property type="protein sequence ID" value="NDV62152.1"/>
    <property type="molecule type" value="Genomic_DNA"/>
</dbReference>
<gene>
    <name evidence="8" type="ORF">G0Q06_06810</name>
</gene>
<dbReference type="Proteomes" id="UP000478417">
    <property type="component" value="Unassembled WGS sequence"/>
</dbReference>
<evidence type="ECO:0000313" key="9">
    <source>
        <dbReference type="Proteomes" id="UP000478417"/>
    </source>
</evidence>
<dbReference type="PIRSF" id="PIRSF000164">
    <property type="entry name" value="DHO_oxidase"/>
    <property type="match status" value="1"/>
</dbReference>
<dbReference type="GO" id="GO:0005737">
    <property type="term" value="C:cytoplasm"/>
    <property type="evidence" value="ECO:0007669"/>
    <property type="project" value="InterPro"/>
</dbReference>
<dbReference type="InterPro" id="IPR013785">
    <property type="entry name" value="Aldolase_TIM"/>
</dbReference>
<dbReference type="PANTHER" id="PTHR48109:SF3">
    <property type="entry name" value="SLL0744 PROTEIN"/>
    <property type="match status" value="1"/>
</dbReference>
<sequence>MNLKTRYLGFELSNPFLVGASPLVYDLDTVKRLEDAGAAAVVMHSLFEEQIVRDNIRGFPHLDKSRVGIYPESRHFPLHPDAYLDHLQKLKQTVKLPIVASLNGVHVGTWVEYAKLIQEAGADALELNLYFTPRSDSDPSSEIEKTALNIVSTVKENLSLPLAVKIAPFYTGIPRFVQRLEEAGAQAAVLFNSFFQPDIDIETMTYKENFSLSEPHALLLRTRWIATLHGRVGLDLSLSGGIDSPEDAVKGLMAGATSIQVVSCLLKKGPEYLSEFIEDFSNWMERHDFESLDQLRGILSFAQSSNTEAMARAGYLHMLQAWKPDA</sequence>
<dbReference type="GO" id="GO:0044205">
    <property type="term" value="P:'de novo' UMP biosynthetic process"/>
    <property type="evidence" value="ECO:0007669"/>
    <property type="project" value="UniProtKB-UniPathway"/>
</dbReference>
<evidence type="ECO:0000259" key="7">
    <source>
        <dbReference type="Pfam" id="PF01180"/>
    </source>
</evidence>
<keyword evidence="6" id="KW-0560">Oxidoreductase</keyword>
<proteinExistence type="predicted"/>
<keyword evidence="4" id="KW-0288">FMN</keyword>
<dbReference type="RefSeq" id="WP_163963807.1">
    <property type="nucleotide sequence ID" value="NZ_JAAGNX010000002.1"/>
</dbReference>
<evidence type="ECO:0000256" key="6">
    <source>
        <dbReference type="ARBA" id="ARBA00023002"/>
    </source>
</evidence>
<evidence type="ECO:0000256" key="2">
    <source>
        <dbReference type="ARBA" id="ARBA00004725"/>
    </source>
</evidence>
<dbReference type="PANTHER" id="PTHR48109">
    <property type="entry name" value="DIHYDROOROTATE DEHYDROGENASE (QUINONE), MITOCHONDRIAL-RELATED"/>
    <property type="match status" value="1"/>
</dbReference>
<dbReference type="UniPathway" id="UPA00070"/>
<keyword evidence="3" id="KW-0285">Flavoprotein</keyword>
<comment type="pathway">
    <text evidence="2">Pyrimidine metabolism; UMP biosynthesis via de novo pathway.</text>
</comment>
<dbReference type="GO" id="GO:0006207">
    <property type="term" value="P:'de novo' pyrimidine nucleobase biosynthetic process"/>
    <property type="evidence" value="ECO:0007669"/>
    <property type="project" value="TreeGrafter"/>
</dbReference>
<dbReference type="AlphaFoldDB" id="A0A6B2M170"/>
<dbReference type="GO" id="GO:0004152">
    <property type="term" value="F:dihydroorotate dehydrogenase activity"/>
    <property type="evidence" value="ECO:0007669"/>
    <property type="project" value="InterPro"/>
</dbReference>
<organism evidence="8 9">
    <name type="scientific">Oceanipulchritudo coccoides</name>
    <dbReference type="NCBI Taxonomy" id="2706888"/>
    <lineage>
        <taxon>Bacteria</taxon>
        <taxon>Pseudomonadati</taxon>
        <taxon>Verrucomicrobiota</taxon>
        <taxon>Opitutia</taxon>
        <taxon>Puniceicoccales</taxon>
        <taxon>Oceanipulchritudinaceae</taxon>
        <taxon>Oceanipulchritudo</taxon>
    </lineage>
</organism>
<dbReference type="InterPro" id="IPR012135">
    <property type="entry name" value="Dihydroorotate_DH_1_2"/>
</dbReference>
<evidence type="ECO:0000256" key="3">
    <source>
        <dbReference type="ARBA" id="ARBA00022630"/>
    </source>
</evidence>
<evidence type="ECO:0000256" key="1">
    <source>
        <dbReference type="ARBA" id="ARBA00001917"/>
    </source>
</evidence>
<dbReference type="Pfam" id="PF01180">
    <property type="entry name" value="DHO_dh"/>
    <property type="match status" value="1"/>
</dbReference>
<dbReference type="InterPro" id="IPR050074">
    <property type="entry name" value="DHO_dehydrogenase"/>
</dbReference>
<dbReference type="Gene3D" id="3.20.20.70">
    <property type="entry name" value="Aldolase class I"/>
    <property type="match status" value="1"/>
</dbReference>
<accession>A0A6B2M170</accession>
<evidence type="ECO:0000256" key="5">
    <source>
        <dbReference type="ARBA" id="ARBA00022975"/>
    </source>
</evidence>
<comment type="cofactor">
    <cofactor evidence="1">
        <name>FMN</name>
        <dbReference type="ChEBI" id="CHEBI:58210"/>
    </cofactor>
</comment>
<reference evidence="8 9" key="1">
    <citation type="submission" date="2020-02" db="EMBL/GenBank/DDBJ databases">
        <title>Albibacoteraceae fam. nov., the first described family within the subdivision 4 Verrucomicrobia.</title>
        <authorList>
            <person name="Xi F."/>
        </authorList>
    </citation>
    <scope>NUCLEOTIDE SEQUENCE [LARGE SCALE GENOMIC DNA]</scope>
    <source>
        <strain evidence="8 9">CK1056</strain>
    </source>
</reference>
<dbReference type="InterPro" id="IPR005720">
    <property type="entry name" value="Dihydroorotate_DH_cat"/>
</dbReference>
<name>A0A6B2M170_9BACT</name>
<comment type="caution">
    <text evidence="8">The sequence shown here is derived from an EMBL/GenBank/DDBJ whole genome shotgun (WGS) entry which is preliminary data.</text>
</comment>
<keyword evidence="5" id="KW-0665">Pyrimidine biosynthesis</keyword>